<sequence length="98" mass="10424">MSRESSPIPSHPASDTLNDTQSPRNDTATANNNTTTYFRNPHSPNSQKQPPFPRVHLTYRPAALRCGPGSGAGRERPQAQEEGAARAIGRVAAASAAM</sequence>
<dbReference type="Proteomes" id="UP001281410">
    <property type="component" value="Unassembled WGS sequence"/>
</dbReference>
<organism evidence="2 3">
    <name type="scientific">Dipteronia sinensis</name>
    <dbReference type="NCBI Taxonomy" id="43782"/>
    <lineage>
        <taxon>Eukaryota</taxon>
        <taxon>Viridiplantae</taxon>
        <taxon>Streptophyta</taxon>
        <taxon>Embryophyta</taxon>
        <taxon>Tracheophyta</taxon>
        <taxon>Spermatophyta</taxon>
        <taxon>Magnoliopsida</taxon>
        <taxon>eudicotyledons</taxon>
        <taxon>Gunneridae</taxon>
        <taxon>Pentapetalae</taxon>
        <taxon>rosids</taxon>
        <taxon>malvids</taxon>
        <taxon>Sapindales</taxon>
        <taxon>Sapindaceae</taxon>
        <taxon>Hippocastanoideae</taxon>
        <taxon>Acereae</taxon>
        <taxon>Dipteronia</taxon>
    </lineage>
</organism>
<feature type="compositionally biased region" description="Low complexity" evidence="1">
    <location>
        <begin position="27"/>
        <end position="36"/>
    </location>
</feature>
<evidence type="ECO:0000313" key="3">
    <source>
        <dbReference type="Proteomes" id="UP001281410"/>
    </source>
</evidence>
<feature type="compositionally biased region" description="Polar residues" evidence="1">
    <location>
        <begin position="1"/>
        <end position="26"/>
    </location>
</feature>
<dbReference type="AlphaFoldDB" id="A0AAE0AXK3"/>
<comment type="caution">
    <text evidence="2">The sequence shown here is derived from an EMBL/GenBank/DDBJ whole genome shotgun (WGS) entry which is preliminary data.</text>
</comment>
<proteinExistence type="predicted"/>
<accession>A0AAE0AXK3</accession>
<evidence type="ECO:0000256" key="1">
    <source>
        <dbReference type="SAM" id="MobiDB-lite"/>
    </source>
</evidence>
<keyword evidence="3" id="KW-1185">Reference proteome</keyword>
<feature type="region of interest" description="Disordered" evidence="1">
    <location>
        <begin position="66"/>
        <end position="85"/>
    </location>
</feature>
<evidence type="ECO:0000313" key="2">
    <source>
        <dbReference type="EMBL" id="KAK3225977.1"/>
    </source>
</evidence>
<name>A0AAE0AXK3_9ROSI</name>
<dbReference type="EMBL" id="JANJYJ010000002">
    <property type="protein sequence ID" value="KAK3225977.1"/>
    <property type="molecule type" value="Genomic_DNA"/>
</dbReference>
<gene>
    <name evidence="2" type="ORF">Dsin_005839</name>
</gene>
<feature type="region of interest" description="Disordered" evidence="1">
    <location>
        <begin position="1"/>
        <end position="54"/>
    </location>
</feature>
<protein>
    <submittedName>
        <fullName evidence="2">Uncharacterized protein</fullName>
    </submittedName>
</protein>
<reference evidence="2" key="1">
    <citation type="journal article" date="2023" name="Plant J.">
        <title>Genome sequences and population genomics provide insights into the demographic history, inbreeding, and mutation load of two 'living fossil' tree species of Dipteronia.</title>
        <authorList>
            <person name="Feng Y."/>
            <person name="Comes H.P."/>
            <person name="Chen J."/>
            <person name="Zhu S."/>
            <person name="Lu R."/>
            <person name="Zhang X."/>
            <person name="Li P."/>
            <person name="Qiu J."/>
            <person name="Olsen K.M."/>
            <person name="Qiu Y."/>
        </authorList>
    </citation>
    <scope>NUCLEOTIDE SEQUENCE</scope>
    <source>
        <strain evidence="2">NBL</strain>
    </source>
</reference>